<reference evidence="2 3" key="1">
    <citation type="submission" date="2024-12" db="EMBL/GenBank/DDBJ databases">
        <title>Forecasting of Potato common scab and diversities of Pathogenic streptomyces spp. in china.</title>
        <authorList>
            <person name="Handique U."/>
            <person name="Wu J."/>
        </authorList>
    </citation>
    <scope>NUCLEOTIDE SEQUENCE [LARGE SCALE GENOMIC DNA]</scope>
    <source>
        <strain evidence="2 3">ZRIMU1530</strain>
    </source>
</reference>
<sequence>MTHASGLRWVKSSYSEDGGNNCVEVAFLDRNIAVRDSKIPARTFTLTRAAFTALVRSL</sequence>
<feature type="domain" description="DUF397" evidence="1">
    <location>
        <begin position="7"/>
        <end position="57"/>
    </location>
</feature>
<dbReference type="Pfam" id="PF04149">
    <property type="entry name" value="DUF397"/>
    <property type="match status" value="1"/>
</dbReference>
<dbReference type="EMBL" id="JBJVNI010000006">
    <property type="protein sequence ID" value="MFM9609617.1"/>
    <property type="molecule type" value="Genomic_DNA"/>
</dbReference>
<evidence type="ECO:0000313" key="3">
    <source>
        <dbReference type="Proteomes" id="UP001631957"/>
    </source>
</evidence>
<accession>A0ABW9HRZ1</accession>
<dbReference type="InterPro" id="IPR007278">
    <property type="entry name" value="DUF397"/>
</dbReference>
<gene>
    <name evidence="2" type="ORF">ACKI18_12975</name>
</gene>
<comment type="caution">
    <text evidence="2">The sequence shown here is derived from an EMBL/GenBank/DDBJ whole genome shotgun (WGS) entry which is preliminary data.</text>
</comment>
<name>A0ABW9HRZ1_9ACTN</name>
<evidence type="ECO:0000259" key="1">
    <source>
        <dbReference type="Pfam" id="PF04149"/>
    </source>
</evidence>
<dbReference type="RefSeq" id="WP_112471960.1">
    <property type="nucleotide sequence ID" value="NZ_JBJVNI010000006.1"/>
</dbReference>
<protein>
    <submittedName>
        <fullName evidence="2">DUF397 domain-containing protein</fullName>
    </submittedName>
</protein>
<keyword evidence="3" id="KW-1185">Reference proteome</keyword>
<evidence type="ECO:0000313" key="2">
    <source>
        <dbReference type="EMBL" id="MFM9609617.1"/>
    </source>
</evidence>
<organism evidence="2 3">
    <name type="scientific">Streptomyces niveiscabiei</name>
    <dbReference type="NCBI Taxonomy" id="164115"/>
    <lineage>
        <taxon>Bacteria</taxon>
        <taxon>Bacillati</taxon>
        <taxon>Actinomycetota</taxon>
        <taxon>Actinomycetes</taxon>
        <taxon>Kitasatosporales</taxon>
        <taxon>Streptomycetaceae</taxon>
        <taxon>Streptomyces</taxon>
    </lineage>
</organism>
<proteinExistence type="predicted"/>
<dbReference type="Proteomes" id="UP001631957">
    <property type="component" value="Unassembled WGS sequence"/>
</dbReference>